<dbReference type="EMBL" id="JH712070">
    <property type="protein sequence ID" value="EFO27402.1"/>
    <property type="molecule type" value="Genomic_DNA"/>
</dbReference>
<evidence type="ECO:0000256" key="5">
    <source>
        <dbReference type="ARBA" id="ARBA00022692"/>
    </source>
</evidence>
<dbReference type="Pfam" id="PF14828">
    <property type="entry name" value="Amnionless"/>
    <property type="match status" value="1"/>
</dbReference>
<feature type="chain" id="PRO_5010167305" description="Protein amnionless" evidence="10">
    <location>
        <begin position="24"/>
        <end position="207"/>
    </location>
</feature>
<sequence>MSRNFFAVISLLLQLFQILNVHCLSYIFRRANVLEKAQYWENNISPCENDQIHFDKGEITVALIADGLHSQKIDLPNNGILFFGKRTELGKPGNWQCKRRRNAEEVYFKQSPSLGFYNGSNWLVSKDGILWRPALHVLQVPSSQDTAIIPSDSGARILLEDFVTIGALILAGQKINFNTKDIMEMKYDEMSTLSSFLLSIQHLGWLM</sequence>
<dbReference type="GO" id="GO:0016324">
    <property type="term" value="C:apical plasma membrane"/>
    <property type="evidence" value="ECO:0007669"/>
    <property type="project" value="TreeGrafter"/>
</dbReference>
<keyword evidence="9" id="KW-0472">Membrane</keyword>
<accession>A0A1S0UA85</accession>
<keyword evidence="5" id="KW-0812">Transmembrane</keyword>
<evidence type="ECO:0000256" key="10">
    <source>
        <dbReference type="SAM" id="SignalP"/>
    </source>
</evidence>
<evidence type="ECO:0000256" key="9">
    <source>
        <dbReference type="ARBA" id="ARBA00023136"/>
    </source>
</evidence>
<evidence type="ECO:0000256" key="3">
    <source>
        <dbReference type="ARBA" id="ARBA00022448"/>
    </source>
</evidence>
<dbReference type="GeneID" id="9938451"/>
<gene>
    <name evidence="11" type="ORF">LOAG_01081</name>
</gene>
<dbReference type="PANTHER" id="PTHR14995:SF2">
    <property type="entry name" value="PROTEIN AMNIONLESS"/>
    <property type="match status" value="1"/>
</dbReference>
<dbReference type="KEGG" id="loa:LOAG_01081"/>
<organism evidence="11">
    <name type="scientific">Loa loa</name>
    <name type="common">Eye worm</name>
    <name type="synonym">Filaria loa</name>
    <dbReference type="NCBI Taxonomy" id="7209"/>
    <lineage>
        <taxon>Eukaryota</taxon>
        <taxon>Metazoa</taxon>
        <taxon>Ecdysozoa</taxon>
        <taxon>Nematoda</taxon>
        <taxon>Chromadorea</taxon>
        <taxon>Rhabditida</taxon>
        <taxon>Spirurina</taxon>
        <taxon>Spiruromorpha</taxon>
        <taxon>Filarioidea</taxon>
        <taxon>Onchocercidae</taxon>
        <taxon>Loa</taxon>
    </lineage>
</organism>
<keyword evidence="6 10" id="KW-0732">Signal</keyword>
<keyword evidence="4" id="KW-1003">Cell membrane</keyword>
<comment type="subcellular location">
    <subcellularLocation>
        <location evidence="1">Cell membrane</location>
        <topology evidence="1">Single-pass type I membrane protein</topology>
    </subcellularLocation>
</comment>
<feature type="signal peptide" evidence="10">
    <location>
        <begin position="1"/>
        <end position="23"/>
    </location>
</feature>
<dbReference type="InterPro" id="IPR026112">
    <property type="entry name" value="AMN"/>
</dbReference>
<evidence type="ECO:0000256" key="6">
    <source>
        <dbReference type="ARBA" id="ARBA00022729"/>
    </source>
</evidence>
<evidence type="ECO:0000256" key="2">
    <source>
        <dbReference type="ARBA" id="ARBA00021200"/>
    </source>
</evidence>
<dbReference type="InParanoid" id="A0A1S0UA85"/>
<evidence type="ECO:0000256" key="8">
    <source>
        <dbReference type="ARBA" id="ARBA00022989"/>
    </source>
</evidence>
<protein>
    <recommendedName>
        <fullName evidence="2">Protein amnionless</fullName>
    </recommendedName>
</protein>
<reference evidence="11" key="1">
    <citation type="submission" date="2012-04" db="EMBL/GenBank/DDBJ databases">
        <title>The Genome Sequence of Loa loa.</title>
        <authorList>
            <consortium name="The Broad Institute Genome Sequencing Platform"/>
            <consortium name="Broad Institute Genome Sequencing Center for Infectious Disease"/>
            <person name="Nutman T.B."/>
            <person name="Fink D.L."/>
            <person name="Russ C."/>
            <person name="Young S."/>
            <person name="Zeng Q."/>
            <person name="Gargeya S."/>
            <person name="Alvarado L."/>
            <person name="Berlin A."/>
            <person name="Chapman S.B."/>
            <person name="Chen Z."/>
            <person name="Freedman E."/>
            <person name="Gellesch M."/>
            <person name="Goldberg J."/>
            <person name="Griggs A."/>
            <person name="Gujja S."/>
            <person name="Heilman E.R."/>
            <person name="Heiman D."/>
            <person name="Howarth C."/>
            <person name="Mehta T."/>
            <person name="Neiman D."/>
            <person name="Pearson M."/>
            <person name="Roberts A."/>
            <person name="Saif S."/>
            <person name="Shea T."/>
            <person name="Shenoy N."/>
            <person name="Sisk P."/>
            <person name="Stolte C."/>
            <person name="Sykes S."/>
            <person name="White J."/>
            <person name="Yandava C."/>
            <person name="Haas B."/>
            <person name="Henn M.R."/>
            <person name="Nusbaum C."/>
            <person name="Birren B."/>
        </authorList>
    </citation>
    <scope>NUCLEOTIDE SEQUENCE [LARGE SCALE GENOMIC DNA]</scope>
</reference>
<name>A0A1S0UA85_LOALO</name>
<evidence type="ECO:0000256" key="4">
    <source>
        <dbReference type="ARBA" id="ARBA00022475"/>
    </source>
</evidence>
<dbReference type="CTD" id="9938451"/>
<evidence type="ECO:0000256" key="1">
    <source>
        <dbReference type="ARBA" id="ARBA00004251"/>
    </source>
</evidence>
<evidence type="ECO:0000256" key="7">
    <source>
        <dbReference type="ARBA" id="ARBA00022927"/>
    </source>
</evidence>
<keyword evidence="8" id="KW-1133">Transmembrane helix</keyword>
<dbReference type="PANTHER" id="PTHR14995">
    <property type="entry name" value="AMNIONLESS"/>
    <property type="match status" value="1"/>
</dbReference>
<dbReference type="GO" id="GO:0015031">
    <property type="term" value="P:protein transport"/>
    <property type="evidence" value="ECO:0007669"/>
    <property type="project" value="UniProtKB-KW"/>
</dbReference>
<dbReference type="AlphaFoldDB" id="A0A1S0UA85"/>
<keyword evidence="3" id="KW-0813">Transport</keyword>
<dbReference type="RefSeq" id="XP_003136669.1">
    <property type="nucleotide sequence ID" value="XM_003136621.1"/>
</dbReference>
<keyword evidence="7" id="KW-0653">Protein transport</keyword>
<proteinExistence type="predicted"/>
<dbReference type="OMA" id="QCTRRKS"/>
<dbReference type="GO" id="GO:0006898">
    <property type="term" value="P:receptor-mediated endocytosis"/>
    <property type="evidence" value="ECO:0007669"/>
    <property type="project" value="TreeGrafter"/>
</dbReference>
<dbReference type="OrthoDB" id="1898221at2759"/>
<dbReference type="GO" id="GO:0030139">
    <property type="term" value="C:endocytic vesicle"/>
    <property type="evidence" value="ECO:0007669"/>
    <property type="project" value="TreeGrafter"/>
</dbReference>
<evidence type="ECO:0000313" key="11">
    <source>
        <dbReference type="EMBL" id="EFO27402.1"/>
    </source>
</evidence>